<dbReference type="InterPro" id="IPR024453">
    <property type="entry name" value="Peptidase_C92"/>
</dbReference>
<evidence type="ECO:0000313" key="2">
    <source>
        <dbReference type="Proteomes" id="UP001294570"/>
    </source>
</evidence>
<protein>
    <submittedName>
        <fullName evidence="1">YiiX/YebB-like N1pC/P60 family cysteine hydrolase</fullName>
    </submittedName>
</protein>
<sequence>MSFALYIAQALAARNIATPALTELPQLAVGDWIFRAGTSSESQLIQSLSSGEFSHIGMIVNLHPEPLIVHATTDDDPQRANQVLTSTLSEFIDPKRARRFAIARPKFLSTTDAQKAAQHALRKLGQPFVLTQRKHQPLYCTTLIADALQHSNTSFQPVWQHINAPLFSGEYLFPSAFAAHPDIDWIYHSHNTLK</sequence>
<dbReference type="InterPro" id="IPR038765">
    <property type="entry name" value="Papain-like_cys_pep_sf"/>
</dbReference>
<gene>
    <name evidence="1" type="ORF">TOI97_02150</name>
</gene>
<dbReference type="RefSeq" id="WP_321552488.1">
    <property type="nucleotide sequence ID" value="NZ_JAXIVU010000002.1"/>
</dbReference>
<organism evidence="1 2">
    <name type="scientific">Denitrificimonas halotolerans</name>
    <dbReference type="NCBI Taxonomy" id="3098930"/>
    <lineage>
        <taxon>Bacteria</taxon>
        <taxon>Pseudomonadati</taxon>
        <taxon>Pseudomonadota</taxon>
        <taxon>Gammaproteobacteria</taxon>
        <taxon>Pseudomonadales</taxon>
        <taxon>Pseudomonadaceae</taxon>
        <taxon>Denitrificimonas</taxon>
    </lineage>
</organism>
<dbReference type="Proteomes" id="UP001294570">
    <property type="component" value="Unassembled WGS sequence"/>
</dbReference>
<comment type="caution">
    <text evidence="1">The sequence shown here is derived from an EMBL/GenBank/DDBJ whole genome shotgun (WGS) entry which is preliminary data.</text>
</comment>
<name>A0ABU5GPV1_9GAMM</name>
<dbReference type="SUPFAM" id="SSF54001">
    <property type="entry name" value="Cysteine proteinases"/>
    <property type="match status" value="1"/>
</dbReference>
<evidence type="ECO:0000313" key="1">
    <source>
        <dbReference type="EMBL" id="MDY7218385.1"/>
    </source>
</evidence>
<accession>A0ABU5GPV1</accession>
<dbReference type="EMBL" id="JAXIVU010000002">
    <property type="protein sequence ID" value="MDY7218385.1"/>
    <property type="molecule type" value="Genomic_DNA"/>
</dbReference>
<dbReference type="Gene3D" id="3.90.1720.10">
    <property type="entry name" value="endopeptidase domain like (from Nostoc punctiforme)"/>
    <property type="match status" value="1"/>
</dbReference>
<proteinExistence type="predicted"/>
<keyword evidence="2" id="KW-1185">Reference proteome</keyword>
<reference evidence="1 2" key="1">
    <citation type="submission" date="2023-12" db="EMBL/GenBank/DDBJ databases">
        <title>Denitrificimonas halotolerans sp. nov.,a novel species isolated from landfill leachate.</title>
        <authorList>
            <person name="Wang S."/>
        </authorList>
    </citation>
    <scope>NUCLEOTIDE SEQUENCE [LARGE SCALE GENOMIC DNA]</scope>
    <source>
        <strain evidence="1 2">JX-1</strain>
    </source>
</reference>
<dbReference type="Pfam" id="PF05708">
    <property type="entry name" value="Peptidase_C92"/>
    <property type="match status" value="1"/>
</dbReference>